<evidence type="ECO:0000313" key="3">
    <source>
        <dbReference type="Proteomes" id="UP001183390"/>
    </source>
</evidence>
<evidence type="ECO:0000313" key="2">
    <source>
        <dbReference type="EMBL" id="MDT0329795.1"/>
    </source>
</evidence>
<gene>
    <name evidence="2" type="ORF">RM479_15380</name>
</gene>
<dbReference type="RefSeq" id="WP_311512407.1">
    <property type="nucleotide sequence ID" value="NZ_JAVREP010000009.1"/>
</dbReference>
<dbReference type="Proteomes" id="UP001183390">
    <property type="component" value="Unassembled WGS sequence"/>
</dbReference>
<accession>A0ABU2MCE1</accession>
<evidence type="ECO:0000256" key="1">
    <source>
        <dbReference type="SAM" id="MobiDB-lite"/>
    </source>
</evidence>
<organism evidence="2 3">
    <name type="scientific">Nocardiopsis lambiniae</name>
    <dbReference type="NCBI Taxonomy" id="3075539"/>
    <lineage>
        <taxon>Bacteria</taxon>
        <taxon>Bacillati</taxon>
        <taxon>Actinomycetota</taxon>
        <taxon>Actinomycetes</taxon>
        <taxon>Streptosporangiales</taxon>
        <taxon>Nocardiopsidaceae</taxon>
        <taxon>Nocardiopsis</taxon>
    </lineage>
</organism>
<protein>
    <submittedName>
        <fullName evidence="2">Asp23/Gls24 family envelope stress response protein</fullName>
    </submittedName>
</protein>
<keyword evidence="3" id="KW-1185">Reference proteome</keyword>
<dbReference type="EMBL" id="JAVREP010000009">
    <property type="protein sequence ID" value="MDT0329795.1"/>
    <property type="molecule type" value="Genomic_DNA"/>
</dbReference>
<proteinExistence type="predicted"/>
<comment type="caution">
    <text evidence="2">The sequence shown here is derived from an EMBL/GenBank/DDBJ whole genome shotgun (WGS) entry which is preliminary data.</text>
</comment>
<sequence length="123" mass="13242">MSPPIAGFRDGSVEPGGPGRTVVADRVIERLVRHASLEHEAVRPLEAPLPGGIGGAPVRVEVRRGGSRVSLRVEVAMAYPCPLEETADGLRRHIVATVERTTGLSVHTTDIRIARFVLAPRLR</sequence>
<reference evidence="3" key="1">
    <citation type="submission" date="2023-07" db="EMBL/GenBank/DDBJ databases">
        <title>30 novel species of actinomycetes from the DSMZ collection.</title>
        <authorList>
            <person name="Nouioui I."/>
        </authorList>
    </citation>
    <scope>NUCLEOTIDE SEQUENCE [LARGE SCALE GENOMIC DNA]</scope>
    <source>
        <strain evidence="3">DSM 44743</strain>
    </source>
</reference>
<feature type="region of interest" description="Disordered" evidence="1">
    <location>
        <begin position="1"/>
        <end position="20"/>
    </location>
</feature>
<name>A0ABU2MCE1_9ACTN</name>